<keyword evidence="1" id="KW-0732">Signal</keyword>
<dbReference type="Gene3D" id="3.40.50.1820">
    <property type="entry name" value="alpha/beta hydrolase"/>
    <property type="match status" value="1"/>
</dbReference>
<proteinExistence type="predicted"/>
<reference evidence="3 4" key="1">
    <citation type="journal article" date="2024" name="Commun. Biol.">
        <title>Comparative genomic analysis of thermophilic fungi reveals convergent evolutionary adaptations and gene losses.</title>
        <authorList>
            <person name="Steindorff A.S."/>
            <person name="Aguilar-Pontes M.V."/>
            <person name="Robinson A.J."/>
            <person name="Andreopoulos B."/>
            <person name="LaButti K."/>
            <person name="Kuo A."/>
            <person name="Mondo S."/>
            <person name="Riley R."/>
            <person name="Otillar R."/>
            <person name="Haridas S."/>
            <person name="Lipzen A."/>
            <person name="Grimwood J."/>
            <person name="Schmutz J."/>
            <person name="Clum A."/>
            <person name="Reid I.D."/>
            <person name="Moisan M.C."/>
            <person name="Butler G."/>
            <person name="Nguyen T.T.M."/>
            <person name="Dewar K."/>
            <person name="Conant G."/>
            <person name="Drula E."/>
            <person name="Henrissat B."/>
            <person name="Hansel C."/>
            <person name="Singer S."/>
            <person name="Hutchinson M.I."/>
            <person name="de Vries R.P."/>
            <person name="Natvig D.O."/>
            <person name="Powell A.J."/>
            <person name="Tsang A."/>
            <person name="Grigoriev I.V."/>
        </authorList>
    </citation>
    <scope>NUCLEOTIDE SEQUENCE [LARGE SCALE GENOMIC DNA]</scope>
    <source>
        <strain evidence="3 4">ATCC 24622</strain>
    </source>
</reference>
<dbReference type="PANTHER" id="PTHR43194:SF2">
    <property type="entry name" value="PEROXISOMAL MEMBRANE PROTEIN LPX1"/>
    <property type="match status" value="1"/>
</dbReference>
<evidence type="ECO:0000313" key="3">
    <source>
        <dbReference type="EMBL" id="KAL1867165.1"/>
    </source>
</evidence>
<organism evidence="3 4">
    <name type="scientific">Phialemonium thermophilum</name>
    <dbReference type="NCBI Taxonomy" id="223376"/>
    <lineage>
        <taxon>Eukaryota</taxon>
        <taxon>Fungi</taxon>
        <taxon>Dikarya</taxon>
        <taxon>Ascomycota</taxon>
        <taxon>Pezizomycotina</taxon>
        <taxon>Sordariomycetes</taxon>
        <taxon>Sordariomycetidae</taxon>
        <taxon>Cephalothecales</taxon>
        <taxon>Cephalothecaceae</taxon>
        <taxon>Phialemonium</taxon>
    </lineage>
</organism>
<dbReference type="EMBL" id="JAZHXJ010000245">
    <property type="protein sequence ID" value="KAL1867165.1"/>
    <property type="molecule type" value="Genomic_DNA"/>
</dbReference>
<evidence type="ECO:0000313" key="4">
    <source>
        <dbReference type="Proteomes" id="UP001586593"/>
    </source>
</evidence>
<name>A0ABR3WUT5_9PEZI</name>
<evidence type="ECO:0000256" key="1">
    <source>
        <dbReference type="SAM" id="SignalP"/>
    </source>
</evidence>
<dbReference type="InterPro" id="IPR000073">
    <property type="entry name" value="AB_hydrolase_1"/>
</dbReference>
<evidence type="ECO:0000259" key="2">
    <source>
        <dbReference type="Pfam" id="PF12697"/>
    </source>
</evidence>
<keyword evidence="4" id="KW-1185">Reference proteome</keyword>
<feature type="signal peptide" evidence="1">
    <location>
        <begin position="1"/>
        <end position="15"/>
    </location>
</feature>
<dbReference type="SUPFAM" id="SSF53474">
    <property type="entry name" value="alpha/beta-Hydrolases"/>
    <property type="match status" value="1"/>
</dbReference>
<accession>A0ABR3WUT5</accession>
<sequence length="378" mass="41000">MLALSLLLSAALAAASNGPHRVHHAECSKVSFDVSASGDNAVFATLPDRQNETAVIGWINDRFGDLGAPAAGTQHISGTYKIAGVYCWPTRGPSRGVLELLVHGLSYNKSMWTGLGYGNEYDWQAYAASRGYHTLAIDRLGHGSSEPNSDPFNTVQVPLQIDIYHQLIRAIRKGGRTSPLRRSFCRIVWVGHSFGSQFGSAMAQQYPNDFQAIVLTAYSNQLNTSSPPGAPYASASVLFPKRYRGADLGYFVTSTLQGRTAAFYAGDYDPAVAYGDYLYQDTMSAGEIGTFLDAAPRSIPEYRGGVMVVSGDRDAICCNIQGVTCNSILSGTSVVFPNAADYGFYAPPNTGHDLTLHLTAPSTFREVHNWLDSYFHHR</sequence>
<comment type="caution">
    <text evidence="3">The sequence shown here is derived from an EMBL/GenBank/DDBJ whole genome shotgun (WGS) entry which is preliminary data.</text>
</comment>
<dbReference type="Pfam" id="PF12697">
    <property type="entry name" value="Abhydrolase_6"/>
    <property type="match status" value="1"/>
</dbReference>
<dbReference type="InterPro" id="IPR029058">
    <property type="entry name" value="AB_hydrolase_fold"/>
</dbReference>
<dbReference type="Proteomes" id="UP001586593">
    <property type="component" value="Unassembled WGS sequence"/>
</dbReference>
<protein>
    <recommendedName>
        <fullName evidence="2">AB hydrolase-1 domain-containing protein</fullName>
    </recommendedName>
</protein>
<gene>
    <name evidence="3" type="ORF">VTK73DRAFT_4277</name>
</gene>
<dbReference type="PANTHER" id="PTHR43194">
    <property type="entry name" value="HYDROLASE ALPHA/BETA FOLD FAMILY"/>
    <property type="match status" value="1"/>
</dbReference>
<feature type="chain" id="PRO_5046342722" description="AB hydrolase-1 domain-containing protein" evidence="1">
    <location>
        <begin position="16"/>
        <end position="378"/>
    </location>
</feature>
<dbReference type="InterPro" id="IPR050228">
    <property type="entry name" value="Carboxylesterase_BioH"/>
</dbReference>
<feature type="domain" description="AB hydrolase-1" evidence="2">
    <location>
        <begin position="100"/>
        <end position="360"/>
    </location>
</feature>